<gene>
    <name evidence="1" type="ORF">HZT40_18570</name>
</gene>
<organism evidence="1 2">
    <name type="scientific">Candidatus Thiothrix singaporensis</name>
    <dbReference type="NCBI Taxonomy" id="2799669"/>
    <lineage>
        <taxon>Bacteria</taxon>
        <taxon>Pseudomonadati</taxon>
        <taxon>Pseudomonadota</taxon>
        <taxon>Gammaproteobacteria</taxon>
        <taxon>Thiotrichales</taxon>
        <taxon>Thiotrichaceae</taxon>
        <taxon>Thiothrix</taxon>
    </lineage>
</organism>
<dbReference type="EMBL" id="CP059265">
    <property type="protein sequence ID" value="QLQ33265.1"/>
    <property type="molecule type" value="Genomic_DNA"/>
</dbReference>
<protein>
    <submittedName>
        <fullName evidence="1">Uncharacterized protein</fullName>
    </submittedName>
</protein>
<dbReference type="AlphaFoldDB" id="A0A7L6AW44"/>
<reference evidence="1" key="1">
    <citation type="submission" date="2020-06" db="EMBL/GenBank/DDBJ databases">
        <title>Analysis procedures for assessing recovery of high quality, complete, closed genomes from Nanopore long read metagenome sequencing.</title>
        <authorList>
            <person name="Bessarab I."/>
            <person name="Arumugam K."/>
            <person name="Haryono M."/>
            <person name="Liu X."/>
            <person name="Roy S."/>
            <person name="Zuniga-Montanez R.E."/>
            <person name="Qiu G."/>
            <person name="Drautz-Moses D.I."/>
            <person name="Law Y.Y."/>
            <person name="Wuertz S."/>
            <person name="Lauro F.M."/>
            <person name="Huson D.H."/>
            <person name="Williams R.B."/>
        </authorList>
    </citation>
    <scope>NUCLEOTIDE SEQUENCE [LARGE SCALE GENOMIC DNA]</scope>
    <source>
        <strain evidence="1">SSD2</strain>
    </source>
</reference>
<dbReference type="Proteomes" id="UP000510621">
    <property type="component" value="Chromosome"/>
</dbReference>
<evidence type="ECO:0000313" key="1">
    <source>
        <dbReference type="EMBL" id="QLQ33265.1"/>
    </source>
</evidence>
<proteinExistence type="predicted"/>
<dbReference type="KEGG" id="this:HZT40_18570"/>
<sequence>MFQRLLGLLPDLLGIAPAAIRRFVVDQEEDIFISPSDCVTERNLSG</sequence>
<name>A0A7L6AW44_9GAMM</name>
<accession>A0A7L6AW44</accession>
<keyword evidence="2" id="KW-1185">Reference proteome</keyword>
<evidence type="ECO:0000313" key="2">
    <source>
        <dbReference type="Proteomes" id="UP000510621"/>
    </source>
</evidence>